<dbReference type="Proteomes" id="UP001174936">
    <property type="component" value="Unassembled WGS sequence"/>
</dbReference>
<evidence type="ECO:0000313" key="2">
    <source>
        <dbReference type="EMBL" id="KAK0638586.1"/>
    </source>
</evidence>
<evidence type="ECO:0000259" key="1">
    <source>
        <dbReference type="Pfam" id="PF00082"/>
    </source>
</evidence>
<dbReference type="GO" id="GO:0004252">
    <property type="term" value="F:serine-type endopeptidase activity"/>
    <property type="evidence" value="ECO:0007669"/>
    <property type="project" value="InterPro"/>
</dbReference>
<name>A0AA40CH24_9PEZI</name>
<accession>A0AA40CH24</accession>
<reference evidence="2" key="1">
    <citation type="submission" date="2023-06" db="EMBL/GenBank/DDBJ databases">
        <title>Genome-scale phylogeny and comparative genomics of the fungal order Sordariales.</title>
        <authorList>
            <consortium name="Lawrence Berkeley National Laboratory"/>
            <person name="Hensen N."/>
            <person name="Bonometti L."/>
            <person name="Westerberg I."/>
            <person name="Brannstrom I.O."/>
            <person name="Guillou S."/>
            <person name="Cros-Aarteil S."/>
            <person name="Calhoun S."/>
            <person name="Haridas S."/>
            <person name="Kuo A."/>
            <person name="Mondo S."/>
            <person name="Pangilinan J."/>
            <person name="Riley R."/>
            <person name="Labutti K."/>
            <person name="Andreopoulos B."/>
            <person name="Lipzen A."/>
            <person name="Chen C."/>
            <person name="Yanf M."/>
            <person name="Daum C."/>
            <person name="Ng V."/>
            <person name="Clum A."/>
            <person name="Steindorff A."/>
            <person name="Ohm R."/>
            <person name="Martin F."/>
            <person name="Silar P."/>
            <person name="Natvig D."/>
            <person name="Lalanne C."/>
            <person name="Gautier V."/>
            <person name="Ament-Velasquez S.L."/>
            <person name="Kruys A."/>
            <person name="Hutchinson M.I."/>
            <person name="Powell A.J."/>
            <person name="Barry K."/>
            <person name="Miller A.N."/>
            <person name="Grigoriev I.V."/>
            <person name="Debuchy R."/>
            <person name="Gladieux P."/>
            <person name="Thoren M.H."/>
            <person name="Johannesson H."/>
        </authorList>
    </citation>
    <scope>NUCLEOTIDE SEQUENCE</scope>
    <source>
        <strain evidence="2">SMH2532-1</strain>
    </source>
</reference>
<organism evidence="2 3">
    <name type="scientific">Cercophora newfieldiana</name>
    <dbReference type="NCBI Taxonomy" id="92897"/>
    <lineage>
        <taxon>Eukaryota</taxon>
        <taxon>Fungi</taxon>
        <taxon>Dikarya</taxon>
        <taxon>Ascomycota</taxon>
        <taxon>Pezizomycotina</taxon>
        <taxon>Sordariomycetes</taxon>
        <taxon>Sordariomycetidae</taxon>
        <taxon>Sordariales</taxon>
        <taxon>Lasiosphaeriaceae</taxon>
        <taxon>Cercophora</taxon>
    </lineage>
</organism>
<protein>
    <recommendedName>
        <fullName evidence="1">Peptidase S8/S53 domain-containing protein</fullName>
    </recommendedName>
</protein>
<evidence type="ECO:0000313" key="3">
    <source>
        <dbReference type="Proteomes" id="UP001174936"/>
    </source>
</evidence>
<comment type="caution">
    <text evidence="2">The sequence shown here is derived from an EMBL/GenBank/DDBJ whole genome shotgun (WGS) entry which is preliminary data.</text>
</comment>
<gene>
    <name evidence="2" type="ORF">B0T16DRAFT_421382</name>
</gene>
<sequence>MNGEVGADTLIVIGSSNREGDESRFSNRFSSVITAYAPGEDILVLDHDGGYYDVQSGTSVSAALVSGLIANWLTRIDVAAKLNKTDTMMEHYTKKIKAFVKEVAAYATGPQSDIKVVGTHDYVPCDTPLSRPAPLSKDPPCYTVRDKTGMVYSVPGAQCVGVSSVRSSTRWTV</sequence>
<dbReference type="Gene3D" id="3.40.50.200">
    <property type="entry name" value="Peptidase S8/S53 domain"/>
    <property type="match status" value="1"/>
</dbReference>
<dbReference type="GO" id="GO:0006508">
    <property type="term" value="P:proteolysis"/>
    <property type="evidence" value="ECO:0007669"/>
    <property type="project" value="InterPro"/>
</dbReference>
<dbReference type="EMBL" id="JAULSV010000007">
    <property type="protein sequence ID" value="KAK0638586.1"/>
    <property type="molecule type" value="Genomic_DNA"/>
</dbReference>
<feature type="domain" description="Peptidase S8/S53" evidence="1">
    <location>
        <begin position="9"/>
        <end position="78"/>
    </location>
</feature>
<dbReference type="InterPro" id="IPR000209">
    <property type="entry name" value="Peptidase_S8/S53_dom"/>
</dbReference>
<dbReference type="InterPro" id="IPR036852">
    <property type="entry name" value="Peptidase_S8/S53_dom_sf"/>
</dbReference>
<dbReference type="Pfam" id="PF00082">
    <property type="entry name" value="Peptidase_S8"/>
    <property type="match status" value="1"/>
</dbReference>
<proteinExistence type="predicted"/>
<keyword evidence="3" id="KW-1185">Reference proteome</keyword>
<dbReference type="SUPFAM" id="SSF52743">
    <property type="entry name" value="Subtilisin-like"/>
    <property type="match status" value="1"/>
</dbReference>
<dbReference type="AlphaFoldDB" id="A0AA40CH24"/>